<dbReference type="SMART" id="SM00382">
    <property type="entry name" value="AAA"/>
    <property type="match status" value="2"/>
</dbReference>
<protein>
    <submittedName>
        <fullName evidence="5">ABC transporter, ATP-binding protein</fullName>
    </submittedName>
</protein>
<dbReference type="GO" id="GO:0005524">
    <property type="term" value="F:ATP binding"/>
    <property type="evidence" value="ECO:0007669"/>
    <property type="project" value="UniProtKB-KW"/>
</dbReference>
<evidence type="ECO:0000256" key="2">
    <source>
        <dbReference type="ARBA" id="ARBA00022840"/>
    </source>
</evidence>
<dbReference type="PROSITE" id="PS50893">
    <property type="entry name" value="ABC_TRANSPORTER_2"/>
    <property type="match status" value="2"/>
</dbReference>
<dbReference type="RefSeq" id="WP_004354250.1">
    <property type="nucleotide sequence ID" value="NZ_AEXO01000098.1"/>
</dbReference>
<evidence type="ECO:0000256" key="3">
    <source>
        <dbReference type="SAM" id="MobiDB-lite"/>
    </source>
</evidence>
<comment type="caution">
    <text evidence="5">The sequence shown here is derived from an EMBL/GenBank/DDBJ whole genome shotgun (WGS) entry which is preliminary data.</text>
</comment>
<dbReference type="InterPro" id="IPR017871">
    <property type="entry name" value="ABC_transporter-like_CS"/>
</dbReference>
<feature type="region of interest" description="Disordered" evidence="3">
    <location>
        <begin position="558"/>
        <end position="592"/>
    </location>
</feature>
<evidence type="ECO:0000256" key="1">
    <source>
        <dbReference type="ARBA" id="ARBA00022741"/>
    </source>
</evidence>
<dbReference type="InterPro" id="IPR003593">
    <property type="entry name" value="AAA+_ATPase"/>
</dbReference>
<dbReference type="InterPro" id="IPR032781">
    <property type="entry name" value="ABC_tran_Xtn"/>
</dbReference>
<dbReference type="CDD" id="cd03221">
    <property type="entry name" value="ABCF_EF-3"/>
    <property type="match status" value="2"/>
</dbReference>
<dbReference type="Proteomes" id="UP000003155">
    <property type="component" value="Unassembled WGS sequence"/>
</dbReference>
<keyword evidence="6" id="KW-1185">Reference proteome</keyword>
<dbReference type="InterPro" id="IPR027417">
    <property type="entry name" value="P-loop_NTPase"/>
</dbReference>
<dbReference type="Gene3D" id="3.40.50.300">
    <property type="entry name" value="P-loop containing nucleotide triphosphate hydrolases"/>
    <property type="match status" value="2"/>
</dbReference>
<dbReference type="PROSITE" id="PS00211">
    <property type="entry name" value="ABC_TRANSPORTER_1"/>
    <property type="match status" value="2"/>
</dbReference>
<evidence type="ECO:0000313" key="5">
    <source>
        <dbReference type="EMBL" id="EGC85552.1"/>
    </source>
</evidence>
<name>F0H9D5_9BACT</name>
<evidence type="ECO:0000313" key="6">
    <source>
        <dbReference type="Proteomes" id="UP000003155"/>
    </source>
</evidence>
<feature type="domain" description="ABC transporter" evidence="4">
    <location>
        <begin position="328"/>
        <end position="549"/>
    </location>
</feature>
<keyword evidence="1" id="KW-0547">Nucleotide-binding</keyword>
<accession>F0H9D5</accession>
<dbReference type="InterPro" id="IPR032524">
    <property type="entry name" value="ABC_tran_C"/>
</dbReference>
<dbReference type="Pfam" id="PF12848">
    <property type="entry name" value="ABC_tran_Xtn"/>
    <property type="match status" value="1"/>
</dbReference>
<dbReference type="GO" id="GO:0016887">
    <property type="term" value="F:ATP hydrolysis activity"/>
    <property type="evidence" value="ECO:0007669"/>
    <property type="project" value="InterPro"/>
</dbReference>
<dbReference type="PANTHER" id="PTHR42855">
    <property type="entry name" value="ABC TRANSPORTER ATP-BINDING SUBUNIT"/>
    <property type="match status" value="1"/>
</dbReference>
<gene>
    <name evidence="5" type="ORF">HMPREF9303_0883</name>
</gene>
<dbReference type="SUPFAM" id="SSF52540">
    <property type="entry name" value="P-loop containing nucleoside triphosphate hydrolases"/>
    <property type="match status" value="2"/>
</dbReference>
<dbReference type="FunFam" id="3.40.50.300:FF:000011">
    <property type="entry name" value="Putative ABC transporter ATP-binding component"/>
    <property type="match status" value="1"/>
</dbReference>
<dbReference type="PANTHER" id="PTHR42855:SF2">
    <property type="entry name" value="DRUG RESISTANCE ABC TRANSPORTER,ATP-BINDING PROTEIN"/>
    <property type="match status" value="1"/>
</dbReference>
<dbReference type="GO" id="GO:0003677">
    <property type="term" value="F:DNA binding"/>
    <property type="evidence" value="ECO:0007669"/>
    <property type="project" value="InterPro"/>
</dbReference>
<dbReference type="EMBL" id="AEXO01000098">
    <property type="protein sequence ID" value="EGC85552.1"/>
    <property type="molecule type" value="Genomic_DNA"/>
</dbReference>
<dbReference type="InterPro" id="IPR003439">
    <property type="entry name" value="ABC_transporter-like_ATP-bd"/>
</dbReference>
<reference evidence="5 6" key="1">
    <citation type="submission" date="2011-02" db="EMBL/GenBank/DDBJ databases">
        <authorList>
            <person name="Durkin A.S."/>
            <person name="Madupu R."/>
            <person name="Torralba M."/>
            <person name="Gillis M."/>
            <person name="Methe B."/>
            <person name="Sutton G."/>
            <person name="Nelson K.E."/>
        </authorList>
    </citation>
    <scope>NUCLEOTIDE SEQUENCE [LARGE SCALE GENOMIC DNA]</scope>
    <source>
        <strain evidence="5 6">CRIS 18C-A</strain>
    </source>
</reference>
<organism evidence="5 6">
    <name type="scientific">Prevotella denticola CRIS 18C-A</name>
    <dbReference type="NCBI Taxonomy" id="944557"/>
    <lineage>
        <taxon>Bacteria</taxon>
        <taxon>Pseudomonadati</taxon>
        <taxon>Bacteroidota</taxon>
        <taxon>Bacteroidia</taxon>
        <taxon>Bacteroidales</taxon>
        <taxon>Prevotellaceae</taxon>
        <taxon>Prevotella</taxon>
    </lineage>
</organism>
<keyword evidence="2 5" id="KW-0067">ATP-binding</keyword>
<feature type="domain" description="ABC transporter" evidence="4">
    <location>
        <begin position="2"/>
        <end position="260"/>
    </location>
</feature>
<dbReference type="InterPro" id="IPR051309">
    <property type="entry name" value="ABCF_ATPase"/>
</dbReference>
<sequence length="666" mass="75215">MISIDGLTVEFGAKPLFKDVSFVINERDRIALVGKNGAGKSTMLKILCGLQKPSGGSVSVPNETTVGYLPQVMKLSDDTTVKEETRKAFADTTKMETRLRKMEEEMAERSDYESEGYAELVDRFTTEHERYMMMGGENYEAEIERTLTGLGFAREDFDRPTREFSGGWRMRIELAKILLRRPDVLLLDEPTNHLDIESIRWLEQFLSQSAKAVVLVSHDRAFINNVTDRTLEITCGHVEDYRVKYDEYLVLRRERREQQLRAYENQQKEIADMKAFIERFRYKPTKAVQVQQRIRQLEKIVPIEVDEVDSSAMHLKFPPCLRSGDYPVIAEELKKVYPSRLHGDGPGQTVFEGVNLTIKRGEKVAFVGKNGEGKSTFVKCIMGEIPFEGTLKIGHNVQIGYFAQNQAQLLDENLTVYETIDRVATGDMRLKINDLLGAFMFGGETSDKRVKVLSGGERSRLAMIKLLLEPVNLLILDEPTNHLDIPSKEVLKEAIKVFDGTAIIVSHDREFLDGLVSKVYEFGGGRVREHLGGIYDYLESLTSLDASSGEKGSVNLDFPVGGGNQPAAPSLKEEGGDTSVSSGSSAYAEHKARQKKIRKAQRAVEETEAKIAELEARKQKLDELLMIPENASDMELVTEYTDIQRELDEENDRWMVLSENLEALRS</sequence>
<proteinExistence type="predicted"/>
<dbReference type="Pfam" id="PF00005">
    <property type="entry name" value="ABC_tran"/>
    <property type="match status" value="2"/>
</dbReference>
<dbReference type="AlphaFoldDB" id="F0H9D5"/>
<dbReference type="Pfam" id="PF16326">
    <property type="entry name" value="ABC_tran_CTD"/>
    <property type="match status" value="1"/>
</dbReference>
<evidence type="ECO:0000259" key="4">
    <source>
        <dbReference type="PROSITE" id="PS50893"/>
    </source>
</evidence>